<dbReference type="InterPro" id="IPR036249">
    <property type="entry name" value="Thioredoxin-like_sf"/>
</dbReference>
<keyword evidence="4" id="KW-1015">Disulfide bond</keyword>
<dbReference type="Gene3D" id="3.40.30.10">
    <property type="entry name" value="Glutaredoxin"/>
    <property type="match status" value="1"/>
</dbReference>
<dbReference type="PROSITE" id="PS51352">
    <property type="entry name" value="THIOREDOXIN_2"/>
    <property type="match status" value="1"/>
</dbReference>
<feature type="binding site" evidence="3">
    <location>
        <position position="86"/>
    </location>
    <ligand>
        <name>Cu cation</name>
        <dbReference type="ChEBI" id="CHEBI:23378"/>
    </ligand>
</feature>
<dbReference type="AlphaFoldDB" id="A0A0E3YZM7"/>
<name>A0A0E3YZM7_9GAMM</name>
<dbReference type="RefSeq" id="WP_052629828.1">
    <property type="nucleotide sequence ID" value="NZ_CP011144.1"/>
</dbReference>
<dbReference type="InterPro" id="IPR013766">
    <property type="entry name" value="Thioredoxin_domain"/>
</dbReference>
<evidence type="ECO:0000256" key="4">
    <source>
        <dbReference type="PIRSR" id="PIRSR603782-2"/>
    </source>
</evidence>
<protein>
    <recommendedName>
        <fullName evidence="6">Thioredoxin domain-containing protein</fullName>
    </recommendedName>
</protein>
<evidence type="ECO:0000256" key="1">
    <source>
        <dbReference type="ARBA" id="ARBA00010996"/>
    </source>
</evidence>
<dbReference type="KEGG" id="psuw:WQ53_01745"/>
<proteinExistence type="inferred from homology"/>
<dbReference type="PANTHER" id="PTHR12151">
    <property type="entry name" value="ELECTRON TRANSPORT PROTIN SCO1/SENC FAMILY MEMBER"/>
    <property type="match status" value="1"/>
</dbReference>
<reference evidence="7 8" key="1">
    <citation type="journal article" date="2015" name="Genome Announc.">
        <title>Complete Genome Sequence of Pseudoxanthomonas suwonensis Strain J1, a Cellulose-Degrading Bacterium Isolated from Leaf- and Wood-Enriched Soil.</title>
        <authorList>
            <person name="Hou L."/>
            <person name="Jiang J."/>
            <person name="Xu Z."/>
            <person name="Zhou Y."/>
            <person name="Leung F.C."/>
        </authorList>
    </citation>
    <scope>NUCLEOTIDE SEQUENCE [LARGE SCALE GENOMIC DNA]</scope>
    <source>
        <strain evidence="7 8">J1</strain>
    </source>
</reference>
<dbReference type="Proteomes" id="UP000033067">
    <property type="component" value="Chromosome"/>
</dbReference>
<evidence type="ECO:0000313" key="8">
    <source>
        <dbReference type="Proteomes" id="UP000033067"/>
    </source>
</evidence>
<keyword evidence="5" id="KW-0472">Membrane</keyword>
<dbReference type="GO" id="GO:0046872">
    <property type="term" value="F:metal ion binding"/>
    <property type="evidence" value="ECO:0007669"/>
    <property type="project" value="UniProtKB-KW"/>
</dbReference>
<evidence type="ECO:0000313" key="7">
    <source>
        <dbReference type="EMBL" id="AKC85678.1"/>
    </source>
</evidence>
<evidence type="ECO:0000256" key="2">
    <source>
        <dbReference type="ARBA" id="ARBA00023008"/>
    </source>
</evidence>
<feature type="binding site" evidence="3">
    <location>
        <position position="82"/>
    </location>
    <ligand>
        <name>Cu cation</name>
        <dbReference type="ChEBI" id="CHEBI:23378"/>
    </ligand>
</feature>
<keyword evidence="2 3" id="KW-0186">Copper</keyword>
<feature type="domain" description="Thioredoxin" evidence="6">
    <location>
        <begin position="44"/>
        <end position="216"/>
    </location>
</feature>
<feature type="disulfide bond" description="Redox-active" evidence="4">
    <location>
        <begin position="82"/>
        <end position="86"/>
    </location>
</feature>
<dbReference type="Pfam" id="PF02630">
    <property type="entry name" value="SCO1-SenC"/>
    <property type="match status" value="1"/>
</dbReference>
<dbReference type="SUPFAM" id="SSF52833">
    <property type="entry name" value="Thioredoxin-like"/>
    <property type="match status" value="1"/>
</dbReference>
<dbReference type="InterPro" id="IPR003782">
    <property type="entry name" value="SCO1/SenC"/>
</dbReference>
<feature type="transmembrane region" description="Helical" evidence="5">
    <location>
        <begin position="6"/>
        <end position="27"/>
    </location>
</feature>
<evidence type="ECO:0000256" key="5">
    <source>
        <dbReference type="SAM" id="Phobius"/>
    </source>
</evidence>
<keyword evidence="5" id="KW-1133">Transmembrane helix</keyword>
<dbReference type="PANTHER" id="PTHR12151:SF25">
    <property type="entry name" value="LINALOOL DEHYDRATASE_ISOMERASE DOMAIN-CONTAINING PROTEIN"/>
    <property type="match status" value="1"/>
</dbReference>
<feature type="binding site" evidence="3">
    <location>
        <position position="177"/>
    </location>
    <ligand>
        <name>Cu cation</name>
        <dbReference type="ChEBI" id="CHEBI:23378"/>
    </ligand>
</feature>
<keyword evidence="8" id="KW-1185">Reference proteome</keyword>
<dbReference type="PATRIC" id="fig|314722.6.peg.370"/>
<sequence length="217" mass="23450">MFNRTFGYILVAALAAGLGLLAAYHLLGRDDVPSAPALQTVTLLPQPRELPPFNLRQSDGTPLVPGELAGHWTLVFLGFTFCPDVCPTTLAELAQAQKQWEALPESTRPRVLFVSVDPERDDPRKAGEYAHAFHPDTLAATGDVPALEKFATSVGFVFMKVPGKGFEQNPQDYSVDHSANIAVLDPQGRLAGLIRPPFQPAAIADDLARLTAQDRAP</sequence>
<dbReference type="CDD" id="cd02968">
    <property type="entry name" value="SCO"/>
    <property type="match status" value="1"/>
</dbReference>
<dbReference type="EMBL" id="CP011144">
    <property type="protein sequence ID" value="AKC85678.1"/>
    <property type="molecule type" value="Genomic_DNA"/>
</dbReference>
<gene>
    <name evidence="7" type="ORF">WQ53_01745</name>
</gene>
<keyword evidence="5" id="KW-0812">Transmembrane</keyword>
<evidence type="ECO:0000259" key="6">
    <source>
        <dbReference type="PROSITE" id="PS51352"/>
    </source>
</evidence>
<accession>A0A0E3YZM7</accession>
<organism evidence="7 8">
    <name type="scientific">Pseudoxanthomonas suwonensis</name>
    <dbReference type="NCBI Taxonomy" id="314722"/>
    <lineage>
        <taxon>Bacteria</taxon>
        <taxon>Pseudomonadati</taxon>
        <taxon>Pseudomonadota</taxon>
        <taxon>Gammaproteobacteria</taxon>
        <taxon>Lysobacterales</taxon>
        <taxon>Lysobacteraceae</taxon>
        <taxon>Pseudoxanthomonas</taxon>
    </lineage>
</organism>
<dbReference type="OrthoDB" id="9790194at2"/>
<comment type="similarity">
    <text evidence="1">Belongs to the SCO1/2 family.</text>
</comment>
<keyword evidence="3" id="KW-0479">Metal-binding</keyword>
<evidence type="ECO:0000256" key="3">
    <source>
        <dbReference type="PIRSR" id="PIRSR603782-1"/>
    </source>
</evidence>